<comment type="caution">
    <text evidence="1">The sequence shown here is derived from an EMBL/GenBank/DDBJ whole genome shotgun (WGS) entry which is preliminary data.</text>
</comment>
<organism evidence="1 2">
    <name type="scientific">Rhipicephalus sanguineus</name>
    <name type="common">Brown dog tick</name>
    <name type="synonym">Ixodes sanguineus</name>
    <dbReference type="NCBI Taxonomy" id="34632"/>
    <lineage>
        <taxon>Eukaryota</taxon>
        <taxon>Metazoa</taxon>
        <taxon>Ecdysozoa</taxon>
        <taxon>Arthropoda</taxon>
        <taxon>Chelicerata</taxon>
        <taxon>Arachnida</taxon>
        <taxon>Acari</taxon>
        <taxon>Parasitiformes</taxon>
        <taxon>Ixodida</taxon>
        <taxon>Ixodoidea</taxon>
        <taxon>Ixodidae</taxon>
        <taxon>Rhipicephalinae</taxon>
        <taxon>Rhipicephalus</taxon>
        <taxon>Rhipicephalus</taxon>
    </lineage>
</organism>
<dbReference type="EMBL" id="JABSTV010001253">
    <property type="protein sequence ID" value="KAH7944300.1"/>
    <property type="molecule type" value="Genomic_DNA"/>
</dbReference>
<evidence type="ECO:0000313" key="1">
    <source>
        <dbReference type="EMBL" id="KAH7944300.1"/>
    </source>
</evidence>
<sequence>MVIHVPTQHQVRAHVFLQEHVNPVFLEELFRDCRLLYLEFVQYVQEVLQQIDYYPEMMELVQDEMHPMLYYLEFFKHVQQVVERGPH</sequence>
<dbReference type="AlphaFoldDB" id="A0A9D4PLT9"/>
<protein>
    <submittedName>
        <fullName evidence="1">Uncharacterized protein</fullName>
    </submittedName>
</protein>
<accession>A0A9D4PLT9</accession>
<proteinExistence type="predicted"/>
<name>A0A9D4PLT9_RHISA</name>
<evidence type="ECO:0000313" key="2">
    <source>
        <dbReference type="Proteomes" id="UP000821837"/>
    </source>
</evidence>
<keyword evidence="2" id="KW-1185">Reference proteome</keyword>
<reference evidence="1" key="2">
    <citation type="submission" date="2021-09" db="EMBL/GenBank/DDBJ databases">
        <authorList>
            <person name="Jia N."/>
            <person name="Wang J."/>
            <person name="Shi W."/>
            <person name="Du L."/>
            <person name="Sun Y."/>
            <person name="Zhan W."/>
            <person name="Jiang J."/>
            <person name="Wang Q."/>
            <person name="Zhang B."/>
            <person name="Ji P."/>
            <person name="Sakyi L.B."/>
            <person name="Cui X."/>
            <person name="Yuan T."/>
            <person name="Jiang B."/>
            <person name="Yang W."/>
            <person name="Lam T.T.-Y."/>
            <person name="Chang Q."/>
            <person name="Ding S."/>
            <person name="Wang X."/>
            <person name="Zhu J."/>
            <person name="Ruan X."/>
            <person name="Zhao L."/>
            <person name="Wei J."/>
            <person name="Que T."/>
            <person name="Du C."/>
            <person name="Cheng J."/>
            <person name="Dai P."/>
            <person name="Han X."/>
            <person name="Huang E."/>
            <person name="Gao Y."/>
            <person name="Liu J."/>
            <person name="Shao H."/>
            <person name="Ye R."/>
            <person name="Li L."/>
            <person name="Wei W."/>
            <person name="Wang X."/>
            <person name="Wang C."/>
            <person name="Huo Q."/>
            <person name="Li W."/>
            <person name="Guo W."/>
            <person name="Chen H."/>
            <person name="Chen S."/>
            <person name="Zhou L."/>
            <person name="Zhou L."/>
            <person name="Ni X."/>
            <person name="Tian J."/>
            <person name="Zhou Y."/>
            <person name="Sheng Y."/>
            <person name="Liu T."/>
            <person name="Pan Y."/>
            <person name="Xia L."/>
            <person name="Li J."/>
            <person name="Zhao F."/>
            <person name="Cao W."/>
        </authorList>
    </citation>
    <scope>NUCLEOTIDE SEQUENCE</scope>
    <source>
        <strain evidence="1">Rsan-2018</strain>
        <tissue evidence="1">Larvae</tissue>
    </source>
</reference>
<dbReference type="Proteomes" id="UP000821837">
    <property type="component" value="Unassembled WGS sequence"/>
</dbReference>
<reference evidence="1" key="1">
    <citation type="journal article" date="2020" name="Cell">
        <title>Large-Scale Comparative Analyses of Tick Genomes Elucidate Their Genetic Diversity and Vector Capacities.</title>
        <authorList>
            <consortium name="Tick Genome and Microbiome Consortium (TIGMIC)"/>
            <person name="Jia N."/>
            <person name="Wang J."/>
            <person name="Shi W."/>
            <person name="Du L."/>
            <person name="Sun Y."/>
            <person name="Zhan W."/>
            <person name="Jiang J.F."/>
            <person name="Wang Q."/>
            <person name="Zhang B."/>
            <person name="Ji P."/>
            <person name="Bell-Sakyi L."/>
            <person name="Cui X.M."/>
            <person name="Yuan T.T."/>
            <person name="Jiang B.G."/>
            <person name="Yang W.F."/>
            <person name="Lam T.T."/>
            <person name="Chang Q.C."/>
            <person name="Ding S.J."/>
            <person name="Wang X.J."/>
            <person name="Zhu J.G."/>
            <person name="Ruan X.D."/>
            <person name="Zhao L."/>
            <person name="Wei J.T."/>
            <person name="Ye R.Z."/>
            <person name="Que T.C."/>
            <person name="Du C.H."/>
            <person name="Zhou Y.H."/>
            <person name="Cheng J.X."/>
            <person name="Dai P.F."/>
            <person name="Guo W.B."/>
            <person name="Han X.H."/>
            <person name="Huang E.J."/>
            <person name="Li L.F."/>
            <person name="Wei W."/>
            <person name="Gao Y.C."/>
            <person name="Liu J.Z."/>
            <person name="Shao H.Z."/>
            <person name="Wang X."/>
            <person name="Wang C.C."/>
            <person name="Yang T.C."/>
            <person name="Huo Q.B."/>
            <person name="Li W."/>
            <person name="Chen H.Y."/>
            <person name="Chen S.E."/>
            <person name="Zhou L.G."/>
            <person name="Ni X.B."/>
            <person name="Tian J.H."/>
            <person name="Sheng Y."/>
            <person name="Liu T."/>
            <person name="Pan Y.S."/>
            <person name="Xia L.Y."/>
            <person name="Li J."/>
            <person name="Zhao F."/>
            <person name="Cao W.C."/>
        </authorList>
    </citation>
    <scope>NUCLEOTIDE SEQUENCE</scope>
    <source>
        <strain evidence="1">Rsan-2018</strain>
    </source>
</reference>
<gene>
    <name evidence="1" type="ORF">HPB52_018150</name>
</gene>